<sequence>VEAPDADAVAWLRHVHGPLPQA</sequence>
<keyword evidence="2" id="KW-1185">Reference proteome</keyword>
<dbReference type="EMBL" id="CVQH01024049">
    <property type="protein sequence ID" value="CRK36369.1"/>
    <property type="molecule type" value="Genomic_DNA"/>
</dbReference>
<dbReference type="Proteomes" id="UP000044602">
    <property type="component" value="Unassembled WGS sequence"/>
</dbReference>
<evidence type="ECO:0000313" key="1">
    <source>
        <dbReference type="EMBL" id="CRK36369.1"/>
    </source>
</evidence>
<evidence type="ECO:0000313" key="2">
    <source>
        <dbReference type="Proteomes" id="UP000044602"/>
    </source>
</evidence>
<dbReference type="AlphaFoldDB" id="A0A0G4MQD9"/>
<feature type="non-terminal residue" evidence="1">
    <location>
        <position position="1"/>
    </location>
</feature>
<gene>
    <name evidence="1" type="ORF">BN1708_019966</name>
</gene>
<reference evidence="2" key="1">
    <citation type="submission" date="2015-05" db="EMBL/GenBank/DDBJ databases">
        <authorList>
            <person name="Fogelqvist Johan"/>
        </authorList>
    </citation>
    <scope>NUCLEOTIDE SEQUENCE [LARGE SCALE GENOMIC DNA]</scope>
</reference>
<protein>
    <submittedName>
        <fullName evidence="1">Uncharacterized protein</fullName>
    </submittedName>
</protein>
<proteinExistence type="predicted"/>
<accession>A0A0G4MQD9</accession>
<organism evidence="1 2">
    <name type="scientific">Verticillium longisporum</name>
    <name type="common">Verticillium dahliae var. longisporum</name>
    <dbReference type="NCBI Taxonomy" id="100787"/>
    <lineage>
        <taxon>Eukaryota</taxon>
        <taxon>Fungi</taxon>
        <taxon>Dikarya</taxon>
        <taxon>Ascomycota</taxon>
        <taxon>Pezizomycotina</taxon>
        <taxon>Sordariomycetes</taxon>
        <taxon>Hypocreomycetidae</taxon>
        <taxon>Glomerellales</taxon>
        <taxon>Plectosphaerellaceae</taxon>
        <taxon>Verticillium</taxon>
    </lineage>
</organism>
<name>A0A0G4MQD9_VERLO</name>